<name>A0ABY7QCD7_9ACTN</name>
<evidence type="ECO:0000313" key="3">
    <source>
        <dbReference type="Proteomes" id="UP001212821"/>
    </source>
</evidence>
<proteinExistence type="predicted"/>
<organism evidence="2 3">
    <name type="scientific">Kitasatospora cathayae</name>
    <dbReference type="NCBI Taxonomy" id="3004092"/>
    <lineage>
        <taxon>Bacteria</taxon>
        <taxon>Bacillati</taxon>
        <taxon>Actinomycetota</taxon>
        <taxon>Actinomycetes</taxon>
        <taxon>Kitasatosporales</taxon>
        <taxon>Streptomycetaceae</taxon>
        <taxon>Kitasatospora</taxon>
    </lineage>
</organism>
<dbReference type="RefSeq" id="WP_270149191.1">
    <property type="nucleotide sequence ID" value="NZ_CP115450.1"/>
</dbReference>
<dbReference type="EMBL" id="CP115450">
    <property type="protein sequence ID" value="WBP90419.1"/>
    <property type="molecule type" value="Genomic_DNA"/>
</dbReference>
<gene>
    <name evidence="2" type="ORF">O1G21_34210</name>
</gene>
<dbReference type="Proteomes" id="UP001212821">
    <property type="component" value="Chromosome"/>
</dbReference>
<feature type="region of interest" description="Disordered" evidence="1">
    <location>
        <begin position="1"/>
        <end position="21"/>
    </location>
</feature>
<sequence length="244" mass="26419">MADVAHIIPPSPDDPPRRRSRVRPWHAAVALVAAAAVGGGLWAWKPWQEVELPQSACWSQVTRDELKVLAGPDGRGYEGARQDRMATPSAPVNGDRYGKCEVWWAGQHRTADVLLSATVSPAYDGIDADRQKDTREAGRTTPLDFGPDTVGWVADAGGDKSPRVRLYVRCDGYQLPAELRKGEADPAYVQVSVEGEPWVSTSPRARIRQTYADVALKIARAAPGAYRCANTPQLVSTAPTVPVA</sequence>
<evidence type="ECO:0000256" key="1">
    <source>
        <dbReference type="SAM" id="MobiDB-lite"/>
    </source>
</evidence>
<protein>
    <submittedName>
        <fullName evidence="2">Uncharacterized protein</fullName>
    </submittedName>
</protein>
<evidence type="ECO:0000313" key="2">
    <source>
        <dbReference type="EMBL" id="WBP90419.1"/>
    </source>
</evidence>
<reference evidence="3" key="1">
    <citation type="submission" date="2022-12" db="EMBL/GenBank/DDBJ databases">
        <authorList>
            <person name="Mo P."/>
        </authorList>
    </citation>
    <scope>NUCLEOTIDE SEQUENCE [LARGE SCALE GENOMIC DNA]</scope>
    <source>
        <strain evidence="3">HUAS 3-15</strain>
    </source>
</reference>
<accession>A0ABY7QCD7</accession>
<keyword evidence="3" id="KW-1185">Reference proteome</keyword>